<gene>
    <name evidence="7" type="ORF">ACFSO8_06210</name>
</gene>
<feature type="transmembrane region" description="Helical" evidence="6">
    <location>
        <begin position="158"/>
        <end position="180"/>
    </location>
</feature>
<keyword evidence="3 6" id="KW-0812">Transmembrane</keyword>
<dbReference type="Pfam" id="PF01943">
    <property type="entry name" value="Polysacc_synt"/>
    <property type="match status" value="1"/>
</dbReference>
<evidence type="ECO:0000256" key="4">
    <source>
        <dbReference type="ARBA" id="ARBA00022989"/>
    </source>
</evidence>
<reference evidence="8" key="1">
    <citation type="journal article" date="2019" name="Int. J. Syst. Evol. Microbiol.">
        <title>The Global Catalogue of Microorganisms (GCM) 10K type strain sequencing project: providing services to taxonomists for standard genome sequencing and annotation.</title>
        <authorList>
            <consortium name="The Broad Institute Genomics Platform"/>
            <consortium name="The Broad Institute Genome Sequencing Center for Infectious Disease"/>
            <person name="Wu L."/>
            <person name="Ma J."/>
        </authorList>
    </citation>
    <scope>NUCLEOTIDE SEQUENCE [LARGE SCALE GENOMIC DNA]</scope>
    <source>
        <strain evidence="8">KCTC 52204</strain>
    </source>
</reference>
<dbReference type="CDD" id="cd13125">
    <property type="entry name" value="MATE_like_10"/>
    <property type="match status" value="1"/>
</dbReference>
<dbReference type="PANTHER" id="PTHR30250">
    <property type="entry name" value="PST FAMILY PREDICTED COLANIC ACID TRANSPORTER"/>
    <property type="match status" value="1"/>
</dbReference>
<feature type="transmembrane region" description="Helical" evidence="6">
    <location>
        <begin position="372"/>
        <end position="395"/>
    </location>
</feature>
<feature type="transmembrane region" description="Helical" evidence="6">
    <location>
        <begin position="309"/>
        <end position="332"/>
    </location>
</feature>
<keyword evidence="4 6" id="KW-1133">Transmembrane helix</keyword>
<keyword evidence="2" id="KW-1003">Cell membrane</keyword>
<keyword evidence="5 6" id="KW-0472">Membrane</keyword>
<keyword evidence="8" id="KW-1185">Reference proteome</keyword>
<accession>A0ABW5K9C3</accession>
<feature type="transmembrane region" description="Helical" evidence="6">
    <location>
        <begin position="127"/>
        <end position="146"/>
    </location>
</feature>
<evidence type="ECO:0000313" key="7">
    <source>
        <dbReference type="EMBL" id="MFD2545053.1"/>
    </source>
</evidence>
<comment type="subcellular location">
    <subcellularLocation>
        <location evidence="1">Cell membrane</location>
        <topology evidence="1">Multi-pass membrane protein</topology>
    </subcellularLocation>
</comment>
<evidence type="ECO:0000256" key="5">
    <source>
        <dbReference type="ARBA" id="ARBA00023136"/>
    </source>
</evidence>
<dbReference type="InterPro" id="IPR044550">
    <property type="entry name" value="WzxE"/>
</dbReference>
<feature type="transmembrane region" description="Helical" evidence="6">
    <location>
        <begin position="272"/>
        <end position="288"/>
    </location>
</feature>
<evidence type="ECO:0000256" key="2">
    <source>
        <dbReference type="ARBA" id="ARBA00022475"/>
    </source>
</evidence>
<feature type="transmembrane region" description="Helical" evidence="6">
    <location>
        <begin position="401"/>
        <end position="419"/>
    </location>
</feature>
<evidence type="ECO:0000313" key="8">
    <source>
        <dbReference type="Proteomes" id="UP001597394"/>
    </source>
</evidence>
<name>A0ABW5K9C3_9FLAO</name>
<dbReference type="InterPro" id="IPR002797">
    <property type="entry name" value="Polysacc_synth"/>
</dbReference>
<dbReference type="RefSeq" id="WP_255928743.1">
    <property type="nucleotide sequence ID" value="NZ_JANFQP010000002.1"/>
</dbReference>
<feature type="transmembrane region" description="Helical" evidence="6">
    <location>
        <begin position="186"/>
        <end position="206"/>
    </location>
</feature>
<sequence>MINKIKKVIASDLIKVFSFTGLSTLVKLITSYVTVKVVASIIGPSGIALIGQLQNFVAIITTVGAGGINNGVVKYVSEYKDDEDELQKYLRNGLKITIYLSFFVGILLIVTSQYLGKWILLDNKYSYIFVFFGVCLFLLSLNNYFLSILNGFKEFRRFVILNIITSIIGLIFTVSLVLMYHIKGALIATVSYQSVVIFFTIFYLRRSPWFKINILWGHWNKDIVKKYLSYSLMALVSAATLPVSQLIVRGFIIKNFSMDAAGYWEGMNRISALYLMFITTSFSVYYLPRLSEIKEKHLLKREIVKVYKIITPIISGSLLLIFLLKDLLITFLFSKEFYPMIDFFLWQLIGDFFKIMSWILAFIMVAKSMTKLYIITEIIFSLLFVGLSVLFINYFGVIGVTQAYCLNYFLYFLTMTFIFRKLLFNKIL</sequence>
<feature type="transmembrane region" description="Helical" evidence="6">
    <location>
        <begin position="344"/>
        <end position="365"/>
    </location>
</feature>
<feature type="transmembrane region" description="Helical" evidence="6">
    <location>
        <begin position="227"/>
        <end position="252"/>
    </location>
</feature>
<protein>
    <submittedName>
        <fullName evidence="7">O-antigen translocase</fullName>
    </submittedName>
</protein>
<dbReference type="InterPro" id="IPR050833">
    <property type="entry name" value="Poly_Biosynth_Transport"/>
</dbReference>
<comment type="caution">
    <text evidence="7">The sequence shown here is derived from an EMBL/GenBank/DDBJ whole genome shotgun (WGS) entry which is preliminary data.</text>
</comment>
<dbReference type="EMBL" id="JBHULG010000002">
    <property type="protein sequence ID" value="MFD2545053.1"/>
    <property type="molecule type" value="Genomic_DNA"/>
</dbReference>
<evidence type="ECO:0000256" key="6">
    <source>
        <dbReference type="SAM" id="Phobius"/>
    </source>
</evidence>
<dbReference type="Proteomes" id="UP001597394">
    <property type="component" value="Unassembled WGS sequence"/>
</dbReference>
<evidence type="ECO:0000256" key="1">
    <source>
        <dbReference type="ARBA" id="ARBA00004651"/>
    </source>
</evidence>
<proteinExistence type="predicted"/>
<feature type="transmembrane region" description="Helical" evidence="6">
    <location>
        <begin position="96"/>
        <end position="115"/>
    </location>
</feature>
<organism evidence="7 8">
    <name type="scientific">Kaistella montana</name>
    <dbReference type="NCBI Taxonomy" id="1849733"/>
    <lineage>
        <taxon>Bacteria</taxon>
        <taxon>Pseudomonadati</taxon>
        <taxon>Bacteroidota</taxon>
        <taxon>Flavobacteriia</taxon>
        <taxon>Flavobacteriales</taxon>
        <taxon>Weeksellaceae</taxon>
        <taxon>Chryseobacterium group</taxon>
        <taxon>Kaistella</taxon>
    </lineage>
</organism>
<dbReference type="PANTHER" id="PTHR30250:SF30">
    <property type="entry name" value="LIPID III FLIPPASE"/>
    <property type="match status" value="1"/>
</dbReference>
<evidence type="ECO:0000256" key="3">
    <source>
        <dbReference type="ARBA" id="ARBA00022692"/>
    </source>
</evidence>